<feature type="compositionally biased region" description="Basic and acidic residues" evidence="1">
    <location>
        <begin position="553"/>
        <end position="563"/>
    </location>
</feature>
<evidence type="ECO:0000313" key="2">
    <source>
        <dbReference type="EMBL" id="GIQ86631.1"/>
    </source>
</evidence>
<reference evidence="2 3" key="1">
    <citation type="journal article" date="2018" name="PLoS ONE">
        <title>The draft genome of Kipferlia bialata reveals reductive genome evolution in fornicate parasites.</title>
        <authorList>
            <person name="Tanifuji G."/>
            <person name="Takabayashi S."/>
            <person name="Kume K."/>
            <person name="Takagi M."/>
            <person name="Nakayama T."/>
            <person name="Kamikawa R."/>
            <person name="Inagaki Y."/>
            <person name="Hashimoto T."/>
        </authorList>
    </citation>
    <scope>NUCLEOTIDE SEQUENCE [LARGE SCALE GENOMIC DNA]</scope>
    <source>
        <strain evidence="2">NY0173</strain>
    </source>
</reference>
<feature type="compositionally biased region" description="Basic and acidic residues" evidence="1">
    <location>
        <begin position="573"/>
        <end position="593"/>
    </location>
</feature>
<proteinExistence type="predicted"/>
<evidence type="ECO:0000256" key="1">
    <source>
        <dbReference type="SAM" id="MobiDB-lite"/>
    </source>
</evidence>
<gene>
    <name evidence="2" type="ORF">KIPB_008518</name>
</gene>
<feature type="region of interest" description="Disordered" evidence="1">
    <location>
        <begin position="460"/>
        <end position="593"/>
    </location>
</feature>
<feature type="compositionally biased region" description="Gly residues" evidence="1">
    <location>
        <begin position="1"/>
        <end position="10"/>
    </location>
</feature>
<dbReference type="Proteomes" id="UP000265618">
    <property type="component" value="Unassembled WGS sequence"/>
</dbReference>
<sequence length="690" mass="76525">MSRPGSGGMGASHLPGALFLSPEPQSPSVLATAVQRAKTRERERASQSRGREGTTPPPKTRTGKPHRSDMAALKSALGRARAQRRTVRDHAPSQTPPKTPTEEERERERIRQQERERERERDRELARLKHLAESAGMAETGVEGEREGETVDALSTLKAGIGGALSQRDRVGPSGPSDMERGPTRSVDIEQGGGGSGILASFLGREKERGAREQERVGVLHRRTRNVNLPVSRRPAQFSVLAQMREREREAEREAEAEAEGVPPPPAMTEEGEVETPATFPSVERDGEREREDAMGTQPLEALTLPTEGEGERETEEGGLTMSLSHMSIGAYHRETEREVEAPKREREMEEERVPDWEQRDASLSASVSLPASSHVDTSLPQAPASVQLPVRTVEPPVVTESVEPVSHRVVPDMSLANELASSLTSMSASINRLWGSAGPDVSVDTDTDTLPHEHVPSAVHSVTHTQSPLREVQASPTTPKGERERESSADSTDSTGIGGVSELTVSRVSFRERERERQREPVSEPLPSRPQHRLSMSHLQTQTQTEGVYAMRETERERERGMQETQAEIEEEREREREREEAQRERERLEREREEREMLTRLDLEDVKTQLLETKTEANAQTMRGRALEAELARTRDAVSQQTASLGQSAALVQKHRMHAEHQTSALDACREALAAAGERARIAEARCV</sequence>
<feature type="compositionally biased region" description="Basic and acidic residues" evidence="1">
    <location>
        <begin position="332"/>
        <end position="361"/>
    </location>
</feature>
<feature type="compositionally biased region" description="Basic and acidic residues" evidence="1">
    <location>
        <begin position="100"/>
        <end position="132"/>
    </location>
</feature>
<feature type="compositionally biased region" description="Basic and acidic residues" evidence="1">
    <location>
        <begin position="204"/>
        <end position="217"/>
    </location>
</feature>
<protein>
    <submittedName>
        <fullName evidence="2">Uncharacterized protein</fullName>
    </submittedName>
</protein>
<feature type="compositionally biased region" description="Polar residues" evidence="1">
    <location>
        <begin position="538"/>
        <end position="547"/>
    </location>
</feature>
<feature type="region of interest" description="Disordered" evidence="1">
    <location>
        <begin position="244"/>
        <end position="383"/>
    </location>
</feature>
<keyword evidence="3" id="KW-1185">Reference proteome</keyword>
<feature type="compositionally biased region" description="Low complexity" evidence="1">
    <location>
        <begin position="362"/>
        <end position="374"/>
    </location>
</feature>
<name>A0A9K3D213_9EUKA</name>
<feature type="region of interest" description="Disordered" evidence="1">
    <location>
        <begin position="1"/>
        <end position="217"/>
    </location>
</feature>
<organism evidence="2 3">
    <name type="scientific">Kipferlia bialata</name>
    <dbReference type="NCBI Taxonomy" id="797122"/>
    <lineage>
        <taxon>Eukaryota</taxon>
        <taxon>Metamonada</taxon>
        <taxon>Carpediemonas-like organisms</taxon>
        <taxon>Kipferlia</taxon>
    </lineage>
</organism>
<feature type="compositionally biased region" description="Basic and acidic residues" evidence="1">
    <location>
        <begin position="283"/>
        <end position="294"/>
    </location>
</feature>
<dbReference type="AlphaFoldDB" id="A0A9K3D213"/>
<comment type="caution">
    <text evidence="2">The sequence shown here is derived from an EMBL/GenBank/DDBJ whole genome shotgun (WGS) entry which is preliminary data.</text>
</comment>
<evidence type="ECO:0000313" key="3">
    <source>
        <dbReference type="Proteomes" id="UP000265618"/>
    </source>
</evidence>
<accession>A0A9K3D213</accession>
<feature type="compositionally biased region" description="Basic and acidic residues" evidence="1">
    <location>
        <begin position="38"/>
        <end position="52"/>
    </location>
</feature>
<dbReference type="EMBL" id="BDIP01002661">
    <property type="protein sequence ID" value="GIQ86631.1"/>
    <property type="molecule type" value="Genomic_DNA"/>
</dbReference>
<feature type="compositionally biased region" description="Polar residues" evidence="1">
    <location>
        <begin position="461"/>
        <end position="479"/>
    </location>
</feature>
<feature type="compositionally biased region" description="Basic and acidic residues" evidence="1">
    <location>
        <begin position="244"/>
        <end position="256"/>
    </location>
</feature>
<feature type="compositionally biased region" description="Basic and acidic residues" evidence="1">
    <location>
        <begin position="510"/>
        <end position="523"/>
    </location>
</feature>